<proteinExistence type="predicted"/>
<organism evidence="2 3">
    <name type="scientific">Clostridium beijerinckii</name>
    <name type="common">Clostridium MP</name>
    <dbReference type="NCBI Taxonomy" id="1520"/>
    <lineage>
        <taxon>Bacteria</taxon>
        <taxon>Bacillati</taxon>
        <taxon>Bacillota</taxon>
        <taxon>Clostridia</taxon>
        <taxon>Eubacteriales</taxon>
        <taxon>Clostridiaceae</taxon>
        <taxon>Clostridium</taxon>
    </lineage>
</organism>
<evidence type="ECO:0000313" key="2">
    <source>
        <dbReference type="EMBL" id="AJH00227.1"/>
    </source>
</evidence>
<name>A0A0B5QPP0_CLOBE</name>
<keyword evidence="1" id="KW-0812">Transmembrane</keyword>
<feature type="transmembrane region" description="Helical" evidence="1">
    <location>
        <begin position="7"/>
        <end position="25"/>
    </location>
</feature>
<accession>A0A0B5QPP0</accession>
<dbReference type="RefSeq" id="WP_041897905.1">
    <property type="nucleotide sequence ID" value="NZ_CP010086.2"/>
</dbReference>
<keyword evidence="1" id="KW-0472">Membrane</keyword>
<sequence length="220" mass="26065">MRKIVKIIFILIISFILAINVYSIIENERSEIKMEQLKKMQQENYLKSVRFNLNLDNKEYYYKNIEDNTDGYINGQEQNFKYDSYFISNDLEYVNTELNEKKVHLYCNVPIDKNSKDYIRSFGSNENIYIYPFDNNTTVFISVASGKPAESDKCYILDLNNKTVVWTESKYFAHAYYRSSTDTVIATHNIKPVDTIWGEMKYEDYEVNMSGEMCKIETRD</sequence>
<dbReference type="KEGG" id="cbei:LF65_03671"/>
<dbReference type="Proteomes" id="UP000031866">
    <property type="component" value="Chromosome"/>
</dbReference>
<evidence type="ECO:0000256" key="1">
    <source>
        <dbReference type="SAM" id="Phobius"/>
    </source>
</evidence>
<evidence type="ECO:0000313" key="3">
    <source>
        <dbReference type="Proteomes" id="UP000031866"/>
    </source>
</evidence>
<keyword evidence="1" id="KW-1133">Transmembrane helix</keyword>
<protein>
    <submittedName>
        <fullName evidence="2">Uncharacterized protein</fullName>
    </submittedName>
</protein>
<gene>
    <name evidence="2" type="ORF">LF65_03671</name>
</gene>
<dbReference type="AlphaFoldDB" id="A0A0B5QPP0"/>
<dbReference type="EMBL" id="CP010086">
    <property type="protein sequence ID" value="AJH00227.1"/>
    <property type="molecule type" value="Genomic_DNA"/>
</dbReference>
<reference evidence="3" key="1">
    <citation type="submission" date="2014-12" db="EMBL/GenBank/DDBJ databases">
        <title>Genome sequence of Clostridium beijerinckii strain 59B.</title>
        <authorList>
            <person name="Little G.T."/>
            <person name="Minton N.P."/>
        </authorList>
    </citation>
    <scope>NUCLEOTIDE SEQUENCE [LARGE SCALE GENOMIC DNA]</scope>
    <source>
        <strain evidence="3">59B</strain>
    </source>
</reference>